<dbReference type="InterPro" id="IPR005859">
    <property type="entry name" value="CysK"/>
</dbReference>
<dbReference type="GO" id="GO:0006535">
    <property type="term" value="P:cysteine biosynthetic process from serine"/>
    <property type="evidence" value="ECO:0007669"/>
    <property type="project" value="InterPro"/>
</dbReference>
<dbReference type="InterPro" id="IPR036052">
    <property type="entry name" value="TrpB-like_PALP_sf"/>
</dbReference>
<comment type="similarity">
    <text evidence="2">Belongs to the cysteine synthase/cystathionine beta-synthase family.</text>
</comment>
<keyword evidence="6" id="KW-0198">Cysteine biosynthesis</keyword>
<evidence type="ECO:0000256" key="2">
    <source>
        <dbReference type="ARBA" id="ARBA00007103"/>
    </source>
</evidence>
<evidence type="ECO:0000256" key="3">
    <source>
        <dbReference type="ARBA" id="ARBA00022605"/>
    </source>
</evidence>
<feature type="domain" description="Tryptophan synthase beta chain-like PALP" evidence="7">
    <location>
        <begin position="8"/>
        <end position="291"/>
    </location>
</feature>
<comment type="cofactor">
    <cofactor evidence="1">
        <name>pyridoxal 5'-phosphate</name>
        <dbReference type="ChEBI" id="CHEBI:597326"/>
    </cofactor>
</comment>
<gene>
    <name evidence="8" type="ORF">ASZ90_018052</name>
</gene>
<accession>A0A0W8E7G2</accession>
<dbReference type="InterPro" id="IPR050214">
    <property type="entry name" value="Cys_Synth/Cystath_Beta-Synth"/>
</dbReference>
<dbReference type="Pfam" id="PF00291">
    <property type="entry name" value="PALP"/>
    <property type="match status" value="1"/>
</dbReference>
<dbReference type="FunFam" id="3.40.50.1100:FF:000006">
    <property type="entry name" value="Cysteine synthase"/>
    <property type="match status" value="1"/>
</dbReference>
<dbReference type="AlphaFoldDB" id="A0A0W8E7G2"/>
<reference evidence="8" key="1">
    <citation type="journal article" date="2015" name="Proc. Natl. Acad. Sci. U.S.A.">
        <title>Networks of energetic and metabolic interactions define dynamics in microbial communities.</title>
        <authorList>
            <person name="Embree M."/>
            <person name="Liu J.K."/>
            <person name="Al-Bassam M.M."/>
            <person name="Zengler K."/>
        </authorList>
    </citation>
    <scope>NUCLEOTIDE SEQUENCE</scope>
</reference>
<dbReference type="NCBIfam" id="TIGR01136">
    <property type="entry name" value="cysKM"/>
    <property type="match status" value="1"/>
</dbReference>
<protein>
    <submittedName>
        <fullName evidence="8">Cysteine synthase</fullName>
        <ecNumber evidence="8">2.5.1.47</ecNumber>
    </submittedName>
</protein>
<evidence type="ECO:0000259" key="7">
    <source>
        <dbReference type="Pfam" id="PF00291"/>
    </source>
</evidence>
<organism evidence="8">
    <name type="scientific">hydrocarbon metagenome</name>
    <dbReference type="NCBI Taxonomy" id="938273"/>
    <lineage>
        <taxon>unclassified sequences</taxon>
        <taxon>metagenomes</taxon>
        <taxon>ecological metagenomes</taxon>
    </lineage>
</organism>
<dbReference type="SUPFAM" id="SSF53686">
    <property type="entry name" value="Tryptophan synthase beta subunit-like PLP-dependent enzymes"/>
    <property type="match status" value="1"/>
</dbReference>
<dbReference type="InterPro" id="IPR001216">
    <property type="entry name" value="P-phosphate_BS"/>
</dbReference>
<keyword evidence="4 8" id="KW-0808">Transferase</keyword>
<dbReference type="PANTHER" id="PTHR10314">
    <property type="entry name" value="CYSTATHIONINE BETA-SYNTHASE"/>
    <property type="match status" value="1"/>
</dbReference>
<keyword evidence="5" id="KW-0663">Pyridoxal phosphate</keyword>
<dbReference type="InterPro" id="IPR005856">
    <property type="entry name" value="Cys_synth"/>
</dbReference>
<dbReference type="Gene3D" id="3.40.50.1100">
    <property type="match status" value="2"/>
</dbReference>
<evidence type="ECO:0000313" key="8">
    <source>
        <dbReference type="EMBL" id="KUG04560.1"/>
    </source>
</evidence>
<dbReference type="CDD" id="cd01561">
    <property type="entry name" value="CBS_like"/>
    <property type="match status" value="1"/>
</dbReference>
<dbReference type="EMBL" id="LNQE01001845">
    <property type="protein sequence ID" value="KUG04560.1"/>
    <property type="molecule type" value="Genomic_DNA"/>
</dbReference>
<evidence type="ECO:0000256" key="4">
    <source>
        <dbReference type="ARBA" id="ARBA00022679"/>
    </source>
</evidence>
<dbReference type="NCBIfam" id="TIGR01139">
    <property type="entry name" value="cysK"/>
    <property type="match status" value="1"/>
</dbReference>
<dbReference type="EC" id="2.5.1.47" evidence="8"/>
<dbReference type="GO" id="GO:0004124">
    <property type="term" value="F:cysteine synthase activity"/>
    <property type="evidence" value="ECO:0007669"/>
    <property type="project" value="UniProtKB-EC"/>
</dbReference>
<proteinExistence type="inferred from homology"/>
<sequence>MKVVDNILELIGETPVIKLSSEHDAGGAEVYVKMEGFNPGGSIKDRPGLYMIEKAEQDGLLHQDSIILEATSGNTGIGLAMAAAIKSYPLLIVMPENMSEERKKILRAYGAKLILTPAEEGIPGAVKHAEMMAAQDRRYFAVKQFENQANADSHARTTALEIYEQMKGQLDALVCGVGSGGTISGIAQVLKQKIPDIEIVAVEPAESAVLSGKPAGTHKIQGIGAGFIPPVLNLTLIDKIFPVESDTAIKTCREVAAKDALLIGISSGASIYAALQVARRLGKGAKIMAIAADGAEKYMSTELFD</sequence>
<evidence type="ECO:0000256" key="5">
    <source>
        <dbReference type="ARBA" id="ARBA00022898"/>
    </source>
</evidence>
<dbReference type="PROSITE" id="PS00901">
    <property type="entry name" value="CYS_SYNTHASE"/>
    <property type="match status" value="1"/>
</dbReference>
<name>A0A0W8E7G2_9ZZZZ</name>
<keyword evidence="3" id="KW-0028">Amino-acid biosynthesis</keyword>
<comment type="caution">
    <text evidence="8">The sequence shown here is derived from an EMBL/GenBank/DDBJ whole genome shotgun (WGS) entry which is preliminary data.</text>
</comment>
<dbReference type="InterPro" id="IPR001926">
    <property type="entry name" value="TrpB-like_PALP"/>
</dbReference>
<evidence type="ECO:0000256" key="6">
    <source>
        <dbReference type="ARBA" id="ARBA00023192"/>
    </source>
</evidence>
<evidence type="ECO:0000256" key="1">
    <source>
        <dbReference type="ARBA" id="ARBA00001933"/>
    </source>
</evidence>